<proteinExistence type="predicted"/>
<dbReference type="AlphaFoldDB" id="A0A5B7HBU1"/>
<evidence type="ECO:0000313" key="2">
    <source>
        <dbReference type="Proteomes" id="UP000324222"/>
    </source>
</evidence>
<evidence type="ECO:0000313" key="1">
    <source>
        <dbReference type="EMBL" id="MPC69710.1"/>
    </source>
</evidence>
<dbReference type="EMBL" id="VSRR010029860">
    <property type="protein sequence ID" value="MPC69710.1"/>
    <property type="molecule type" value="Genomic_DNA"/>
</dbReference>
<accession>A0A5B7HBU1</accession>
<sequence length="111" mass="12036">MFLYERQVDGSTPLGGQAAVSRHAALQGRRGVFGRGCVISVSLLLRGRESLLILGGLHEGVLFACCCKLVPFAHQLEIAQSHLIPAALLPAWWIPASGFLWLRGLVTLEVF</sequence>
<protein>
    <submittedName>
        <fullName evidence="1">Uncharacterized protein</fullName>
    </submittedName>
</protein>
<reference evidence="1 2" key="1">
    <citation type="submission" date="2019-05" db="EMBL/GenBank/DDBJ databases">
        <title>Another draft genome of Portunus trituberculatus and its Hox gene families provides insights of decapod evolution.</title>
        <authorList>
            <person name="Jeong J.-H."/>
            <person name="Song I."/>
            <person name="Kim S."/>
            <person name="Choi T."/>
            <person name="Kim D."/>
            <person name="Ryu S."/>
            <person name="Kim W."/>
        </authorList>
    </citation>
    <scope>NUCLEOTIDE SEQUENCE [LARGE SCALE GENOMIC DNA]</scope>
    <source>
        <tissue evidence="1">Muscle</tissue>
    </source>
</reference>
<dbReference type="Proteomes" id="UP000324222">
    <property type="component" value="Unassembled WGS sequence"/>
</dbReference>
<gene>
    <name evidence="1" type="ORF">E2C01_063941</name>
</gene>
<name>A0A5B7HBU1_PORTR</name>
<comment type="caution">
    <text evidence="1">The sequence shown here is derived from an EMBL/GenBank/DDBJ whole genome shotgun (WGS) entry which is preliminary data.</text>
</comment>
<organism evidence="1 2">
    <name type="scientific">Portunus trituberculatus</name>
    <name type="common">Swimming crab</name>
    <name type="synonym">Neptunus trituberculatus</name>
    <dbReference type="NCBI Taxonomy" id="210409"/>
    <lineage>
        <taxon>Eukaryota</taxon>
        <taxon>Metazoa</taxon>
        <taxon>Ecdysozoa</taxon>
        <taxon>Arthropoda</taxon>
        <taxon>Crustacea</taxon>
        <taxon>Multicrustacea</taxon>
        <taxon>Malacostraca</taxon>
        <taxon>Eumalacostraca</taxon>
        <taxon>Eucarida</taxon>
        <taxon>Decapoda</taxon>
        <taxon>Pleocyemata</taxon>
        <taxon>Brachyura</taxon>
        <taxon>Eubrachyura</taxon>
        <taxon>Portunoidea</taxon>
        <taxon>Portunidae</taxon>
        <taxon>Portuninae</taxon>
        <taxon>Portunus</taxon>
    </lineage>
</organism>
<keyword evidence="2" id="KW-1185">Reference proteome</keyword>